<proteinExistence type="predicted"/>
<protein>
    <submittedName>
        <fullName evidence="4">Retrovirus-related Pol polyprotein from transposon TNT 1-94</fullName>
    </submittedName>
</protein>
<keyword evidence="5" id="KW-1185">Reference proteome</keyword>
<dbReference type="PANTHER" id="PTHR47481:SF22">
    <property type="entry name" value="RETROTRANSPOSON GAG DOMAIN-CONTAINING PROTEIN"/>
    <property type="match status" value="1"/>
</dbReference>
<evidence type="ECO:0000313" key="5">
    <source>
        <dbReference type="Proteomes" id="UP000075243"/>
    </source>
</evidence>
<feature type="domain" description="CCHC-type" evidence="3">
    <location>
        <begin position="293"/>
        <end position="306"/>
    </location>
</feature>
<evidence type="ECO:0000313" key="4">
    <source>
        <dbReference type="EMBL" id="KYP44960.1"/>
    </source>
</evidence>
<evidence type="ECO:0000256" key="1">
    <source>
        <dbReference type="PROSITE-ProRule" id="PRU00047"/>
    </source>
</evidence>
<feature type="non-terminal residue" evidence="4">
    <location>
        <position position="1"/>
    </location>
</feature>
<name>A0A151RQY5_CAJCA</name>
<gene>
    <name evidence="4" type="ORF">KK1_033540</name>
</gene>
<dbReference type="AlphaFoldDB" id="A0A151RQY5"/>
<dbReference type="Pfam" id="PF22936">
    <property type="entry name" value="Pol_BBD"/>
    <property type="match status" value="1"/>
</dbReference>
<dbReference type="Pfam" id="PF14223">
    <property type="entry name" value="Retrotran_gag_2"/>
    <property type="match status" value="1"/>
</dbReference>
<keyword evidence="1" id="KW-0862">Zinc</keyword>
<dbReference type="GO" id="GO:0003676">
    <property type="term" value="F:nucleic acid binding"/>
    <property type="evidence" value="ECO:0007669"/>
    <property type="project" value="InterPro"/>
</dbReference>
<dbReference type="PROSITE" id="PS50158">
    <property type="entry name" value="ZF_CCHC"/>
    <property type="match status" value="1"/>
</dbReference>
<evidence type="ECO:0000259" key="3">
    <source>
        <dbReference type="PROSITE" id="PS50158"/>
    </source>
</evidence>
<keyword evidence="1" id="KW-0479">Metal-binding</keyword>
<dbReference type="EMBL" id="KQ483607">
    <property type="protein sequence ID" value="KYP44960.1"/>
    <property type="molecule type" value="Genomic_DNA"/>
</dbReference>
<reference evidence="4" key="1">
    <citation type="journal article" date="2012" name="Nat. Biotechnol.">
        <title>Draft genome sequence of pigeonpea (Cajanus cajan), an orphan legume crop of resource-poor farmers.</title>
        <authorList>
            <person name="Varshney R.K."/>
            <person name="Chen W."/>
            <person name="Li Y."/>
            <person name="Bharti A.K."/>
            <person name="Saxena R.K."/>
            <person name="Schlueter J.A."/>
            <person name="Donoghue M.T."/>
            <person name="Azam S."/>
            <person name="Fan G."/>
            <person name="Whaley A.M."/>
            <person name="Farmer A.D."/>
            <person name="Sheridan J."/>
            <person name="Iwata A."/>
            <person name="Tuteja R."/>
            <person name="Penmetsa R.V."/>
            <person name="Wu W."/>
            <person name="Upadhyaya H.D."/>
            <person name="Yang S.P."/>
            <person name="Shah T."/>
            <person name="Saxena K.B."/>
            <person name="Michael T."/>
            <person name="McCombie W.R."/>
            <person name="Yang B."/>
            <person name="Zhang G."/>
            <person name="Yang H."/>
            <person name="Wang J."/>
            <person name="Spillane C."/>
            <person name="Cook D.R."/>
            <person name="May G.D."/>
            <person name="Xu X."/>
            <person name="Jackson S.A."/>
        </authorList>
    </citation>
    <scope>NUCLEOTIDE SEQUENCE [LARGE SCALE GENOMIC DNA]</scope>
</reference>
<accession>A0A151RQY5</accession>
<organism evidence="4 5">
    <name type="scientific">Cajanus cajan</name>
    <name type="common">Pigeon pea</name>
    <name type="synonym">Cajanus indicus</name>
    <dbReference type="NCBI Taxonomy" id="3821"/>
    <lineage>
        <taxon>Eukaryota</taxon>
        <taxon>Viridiplantae</taxon>
        <taxon>Streptophyta</taxon>
        <taxon>Embryophyta</taxon>
        <taxon>Tracheophyta</taxon>
        <taxon>Spermatophyta</taxon>
        <taxon>Magnoliopsida</taxon>
        <taxon>eudicotyledons</taxon>
        <taxon>Gunneridae</taxon>
        <taxon>Pentapetalae</taxon>
        <taxon>rosids</taxon>
        <taxon>fabids</taxon>
        <taxon>Fabales</taxon>
        <taxon>Fabaceae</taxon>
        <taxon>Papilionoideae</taxon>
        <taxon>50 kb inversion clade</taxon>
        <taxon>NPAAA clade</taxon>
        <taxon>indigoferoid/millettioid clade</taxon>
        <taxon>Phaseoleae</taxon>
        <taxon>Cajanus</taxon>
    </lineage>
</organism>
<sequence length="517" mass="58763">QSLLTMASETSFNPQTFQTPISIKLDDENFLVWQQQILATVRGLKLNKYLHEEHVPKKFESNEHEKNGTISKAFLNYEQQDQLLVAWLLASMTAPILTKMVGLQQSWQIWKRLEVYYASQTRAKVKKLKVQLRMIKKDKSISEYLLAIKKIVDSLAAIGSAISDDDHIEAILDGLPEDYDSFVTAVTSRLDPYTVDDIEALLMAQEERFEKHKKADSNLVLANTVSGPSYPSGRGRGENSNFRGGYNNRGKSNFRGGYNSNRGGRYNNGRGNGRLNWGQTSTNSWNQNNRPQCQICGKHGHLAIDCWQRFNQDFQGPPQANQTQYQGFSQSDQAFMATPTTVLDPLWYPDSGASHHITNDESNLSVKTDYTGNDRVKIGNGSGLSIKHIGNSKFYDSESNNHFVMNQLLHVPSITKNLLSVSQFCRDNQVFFEFHANTCNVKQEHTKETLLQGKFSKGLYVFPKFQHQNKISAFHSTKDFSLTTLELWHSRLAQIWLYGGRKKRNYIQLLTKGGVLD</sequence>
<dbReference type="Gramene" id="C.cajan_30570.t">
    <property type="protein sequence ID" value="C.cajan_30570.t.cds1"/>
    <property type="gene ID" value="C.cajan_30570"/>
</dbReference>
<dbReference type="GO" id="GO:0008270">
    <property type="term" value="F:zinc ion binding"/>
    <property type="evidence" value="ECO:0007669"/>
    <property type="project" value="UniProtKB-KW"/>
</dbReference>
<dbReference type="PANTHER" id="PTHR47481">
    <property type="match status" value="1"/>
</dbReference>
<feature type="compositionally biased region" description="Low complexity" evidence="2">
    <location>
        <begin position="255"/>
        <end position="269"/>
    </location>
</feature>
<dbReference type="Proteomes" id="UP000075243">
    <property type="component" value="Unassembled WGS sequence"/>
</dbReference>
<keyword evidence="1" id="KW-0863">Zinc-finger</keyword>
<dbReference type="InterPro" id="IPR001878">
    <property type="entry name" value="Znf_CCHC"/>
</dbReference>
<evidence type="ECO:0000256" key="2">
    <source>
        <dbReference type="SAM" id="MobiDB-lite"/>
    </source>
</evidence>
<feature type="region of interest" description="Disordered" evidence="2">
    <location>
        <begin position="226"/>
        <end position="269"/>
    </location>
</feature>
<dbReference type="OMA" id="LEDSCWY"/>
<dbReference type="InterPro" id="IPR054722">
    <property type="entry name" value="PolX-like_BBD"/>
</dbReference>